<evidence type="ECO:0000313" key="4">
    <source>
        <dbReference type="Proteomes" id="UP000270112"/>
    </source>
</evidence>
<keyword evidence="3" id="KW-1185">Reference proteome</keyword>
<dbReference type="EMBL" id="PPTT01000002">
    <property type="protein sequence ID" value="RDB71468.1"/>
    <property type="molecule type" value="Genomic_DNA"/>
</dbReference>
<name>A0A3N0J2A2_9ACTN</name>
<accession>A0A3N0J2A2</accession>
<dbReference type="Pfam" id="PF10078">
    <property type="entry name" value="DUF2316"/>
    <property type="match status" value="1"/>
</dbReference>
<dbReference type="EMBL" id="QICC01000001">
    <property type="protein sequence ID" value="RNM43325.1"/>
    <property type="molecule type" value="Genomic_DNA"/>
</dbReference>
<gene>
    <name evidence="1" type="ORF">C1876_01580</name>
    <name evidence="2" type="ORF">DMP09_00060</name>
</gene>
<dbReference type="Proteomes" id="UP000253817">
    <property type="component" value="Unassembled WGS sequence"/>
</dbReference>
<dbReference type="InterPro" id="IPR018757">
    <property type="entry name" value="DUF2316"/>
</dbReference>
<evidence type="ECO:0000313" key="2">
    <source>
        <dbReference type="EMBL" id="RNM43325.1"/>
    </source>
</evidence>
<protein>
    <submittedName>
        <fullName evidence="2">DUF2316 domain-containing protein</fullName>
    </submittedName>
</protein>
<reference evidence="4" key="2">
    <citation type="submission" date="2018-05" db="EMBL/GenBank/DDBJ databases">
        <title>Genome Sequencing of selected type strains of the family Eggerthellaceae.</title>
        <authorList>
            <person name="Danylec N."/>
            <person name="Stoll D.A."/>
            <person name="Doetsch A."/>
            <person name="Huch M."/>
        </authorList>
    </citation>
    <scope>NUCLEOTIDE SEQUENCE [LARGE SCALE GENOMIC DNA]</scope>
    <source>
        <strain evidence="4">DSM 16107</strain>
    </source>
</reference>
<reference evidence="1 3" key="1">
    <citation type="journal article" date="2018" name="Elife">
        <title>Discovery and characterization of a prevalent human gut bacterial enzyme sufficient for the inactivation of a family of plant toxins.</title>
        <authorList>
            <person name="Koppel N."/>
            <person name="Bisanz J.E."/>
            <person name="Pandelia M.E."/>
            <person name="Turnbaugh P.J."/>
            <person name="Balskus E.P."/>
        </authorList>
    </citation>
    <scope>NUCLEOTIDE SEQUENCE [LARGE SCALE GENOMIC DNA]</scope>
    <source>
        <strain evidence="1 3">DSM 16107</strain>
    </source>
</reference>
<dbReference type="Proteomes" id="UP000270112">
    <property type="component" value="Unassembled WGS sequence"/>
</dbReference>
<proteinExistence type="predicted"/>
<sequence>MSLTHQQKAATINEFARNIELLGLSPAQIAHDLDTTEQHVNEVARLRSGVLEEPWVLRNYLLSQAARAGIEPVPFTALVGDHHTYWFLDADAIDRGLLG</sequence>
<dbReference type="OrthoDB" id="3233189at2"/>
<comment type="caution">
    <text evidence="2">The sequence shown here is derived from an EMBL/GenBank/DDBJ whole genome shotgun (WGS) entry which is preliminary data.</text>
</comment>
<reference evidence="2" key="3">
    <citation type="journal article" date="2019" name="Microbiol. Resour. Announc.">
        <title>Draft Genome Sequences of Type Strains of Gordonibacter faecihominis, Paraeggerthella hongkongensis, Parvibacter caecicola,Slackia equolifaciens, Slackia faecicanis, and Slackia isoflavoniconvertens.</title>
        <authorList>
            <person name="Danylec N."/>
            <person name="Stoll D.A."/>
            <person name="Dotsch A."/>
            <person name="Huch M."/>
        </authorList>
    </citation>
    <scope>NUCLEOTIDE SEQUENCE</scope>
    <source>
        <strain evidence="2">DSM 16107</strain>
    </source>
</reference>
<organism evidence="2 4">
    <name type="scientific">Eggerthella sinensis</name>
    <dbReference type="NCBI Taxonomy" id="242230"/>
    <lineage>
        <taxon>Bacteria</taxon>
        <taxon>Bacillati</taxon>
        <taxon>Actinomycetota</taxon>
        <taxon>Coriobacteriia</taxon>
        <taxon>Eggerthellales</taxon>
        <taxon>Eggerthellaceae</taxon>
        <taxon>Eggerthella</taxon>
    </lineage>
</organism>
<dbReference type="AlphaFoldDB" id="A0A3N0J2A2"/>
<dbReference type="RefSeq" id="WP_114544975.1">
    <property type="nucleotide sequence ID" value="NZ_CATYHD010000012.1"/>
</dbReference>
<evidence type="ECO:0000313" key="1">
    <source>
        <dbReference type="EMBL" id="RDB71468.1"/>
    </source>
</evidence>
<evidence type="ECO:0000313" key="3">
    <source>
        <dbReference type="Proteomes" id="UP000253817"/>
    </source>
</evidence>